<dbReference type="Proteomes" id="UP001168990">
    <property type="component" value="Unassembled WGS sequence"/>
</dbReference>
<dbReference type="PROSITE" id="PS51211">
    <property type="entry name" value="VITELLOGENIN"/>
    <property type="match status" value="1"/>
</dbReference>
<protein>
    <recommendedName>
        <fullName evidence="4">Vitellogenin domain-containing protein</fullName>
    </recommendedName>
</protein>
<dbReference type="InterPro" id="IPR050733">
    <property type="entry name" value="Vitellogenin/Apolipophorin"/>
</dbReference>
<dbReference type="InterPro" id="IPR001747">
    <property type="entry name" value="Vitellogenin_N"/>
</dbReference>
<dbReference type="InterPro" id="IPR011030">
    <property type="entry name" value="Lipovitellin_superhlx_dom"/>
</dbReference>
<dbReference type="InterPro" id="IPR015816">
    <property type="entry name" value="Vitellinogen_b-sht_N"/>
</dbReference>
<feature type="domain" description="Vitellogenin" evidence="4">
    <location>
        <begin position="24"/>
        <end position="660"/>
    </location>
</feature>
<dbReference type="SUPFAM" id="SSF56968">
    <property type="entry name" value="Lipovitellin-phosvitin complex, beta-sheet shell regions"/>
    <property type="match status" value="2"/>
</dbReference>
<keyword evidence="6" id="KW-1185">Reference proteome</keyword>
<dbReference type="Gene3D" id="2.30.230.10">
    <property type="entry name" value="Lipovitellin, beta-sheet shell regions, chain A"/>
    <property type="match status" value="1"/>
</dbReference>
<feature type="chain" id="PRO_5041430551" description="Vitellogenin domain-containing protein" evidence="3">
    <location>
        <begin position="21"/>
        <end position="1409"/>
    </location>
</feature>
<dbReference type="GO" id="GO:0005319">
    <property type="term" value="F:lipid transporter activity"/>
    <property type="evidence" value="ECO:0007669"/>
    <property type="project" value="InterPro"/>
</dbReference>
<dbReference type="SUPFAM" id="SSF48431">
    <property type="entry name" value="Lipovitellin-phosvitin complex, superhelical domain"/>
    <property type="match status" value="1"/>
</dbReference>
<evidence type="ECO:0000313" key="6">
    <source>
        <dbReference type="Proteomes" id="UP001168990"/>
    </source>
</evidence>
<dbReference type="Pfam" id="PF09172">
    <property type="entry name" value="Vit_open_b-sht"/>
    <property type="match status" value="1"/>
</dbReference>
<dbReference type="PANTHER" id="PTHR23345">
    <property type="entry name" value="VITELLOGENIN-RELATED"/>
    <property type="match status" value="1"/>
</dbReference>
<feature type="signal peptide" evidence="3">
    <location>
        <begin position="1"/>
        <end position="20"/>
    </location>
</feature>
<evidence type="ECO:0000256" key="2">
    <source>
        <dbReference type="PROSITE-ProRule" id="PRU00557"/>
    </source>
</evidence>
<accession>A0AA39FQP5</accession>
<evidence type="ECO:0000259" key="4">
    <source>
        <dbReference type="PROSITE" id="PS51211"/>
    </source>
</evidence>
<dbReference type="PANTHER" id="PTHR23345:SF33">
    <property type="entry name" value="CROSSVEINLESS D"/>
    <property type="match status" value="1"/>
</dbReference>
<evidence type="ECO:0000313" key="5">
    <source>
        <dbReference type="EMBL" id="KAK0173893.1"/>
    </source>
</evidence>
<keyword evidence="1 3" id="KW-0732">Signal</keyword>
<dbReference type="Gene3D" id="1.25.10.20">
    <property type="entry name" value="Vitellinogen, superhelical"/>
    <property type="match status" value="1"/>
</dbReference>
<dbReference type="EMBL" id="JAQQBS010000002">
    <property type="protein sequence ID" value="KAK0173893.1"/>
    <property type="molecule type" value="Genomic_DNA"/>
</dbReference>
<comment type="caution">
    <text evidence="5">The sequence shown here is derived from an EMBL/GenBank/DDBJ whole genome shotgun (WGS) entry which is preliminary data.</text>
</comment>
<dbReference type="SMART" id="SM00638">
    <property type="entry name" value="LPD_N"/>
    <property type="match status" value="1"/>
</dbReference>
<sequence length="1409" mass="161010">MHPDKRILFVILITLCITNANNIFESGKIYTYSYVAESNSGVLLPSRAASSWGFQGQLDIQAIDNVVQLQLKNLETFLWNGQLGKRSRVAQVKEQGTELLKPFQVIYDEGLVTNFSVEVEPLWSTNIKRSIAGILQLNLRTLDKEVAFHSKENTHYGNCIIEYVVSPESNNEQWIQKFIEPNSCIYHQHWTWTNVPRMQCPTADESPVIKSSERLYKVKLDENNATIIMFINATGGIYVQPFQSLGEAQFLFTRQIFELIEVNDADKNAMSDKFIEVSLQHQLPDNDMSQGRATYEKKDIFNEVAKLLDRLNQRLENPGLDTEIHNLHNKTISQLLNYLGKLNKSDLQATYNNISGTSYIEETIRNMFLEAVPQIGTHDSALFVLNLIQRRKVSDITAMQLLTQLPFHIRRPNVELLVSLQPLINLSERISHQVRNTGILAFGTLIYKTCLVYCPYEVLDDFVKLYLDKFTEIDVYEKKMVWLEGLANIQLGRVVEFLEPIASGNSAQSRHLRVLAAWASLPTAPLRPDVIYPVYWPILVNRTEHLEMRIAALTLLIVSNPTPNRIISLFWYMQSESNLHLINYFYTTLKSMERTNFPCYKHLGAIAVQFSRVLRKPKTDENIITGNYIFDYQDTRRNFGAMIQNIIIASPRSNIPEVAYVTLNSHGSGTHFNQISLYIKATGVMHSLSGFLEQPGRVKDILNSFKLDEKSKDPVQVDIIVRVQQKAVLCLHFNKTNIDHAFTYLQSLPENTYHRLQNMEFHINQQRINVPLMMESIQVTDLGTNVRLSASANSLFSIRGNFTHIFGGRNNHVILRTAIHGTEVVETYNPLYDIWHSAERAQSIHGYFPTNVTVGLQDCLFLSYNTPAEHLRTGVTAHTRTTTTIGGVKAREKLNSICHQCPTMYTVMKHPDAKLKDVVIFDSIVPELGGRVEVKVYDCEAQVARDEILADIWTSHRSNYQTWYVARAPLLALHFLDYFSYVPPKGSCGVAVHIEPSNIQPSEVKFEYSRTGKHHVLSLTRSELGTMNILQQWNIATLYESPTWLSDSLKIKASRFVPGEKVVKVCAEIERVTPWTWDCFSLKPSDEASIKLNVVWGLSDTAKGKCSGSLLLVNMVGEVSEEQKEESRIEKWPYSACRAQTNDKLSVSYSEACYQASRELSTLRKYQVFIRAENLPEKMSQLLWRLRAFYDLMGGNSSYSAGIDNFIIGATFPKDDSKAEIRVNHNIIPIKYDPYFVDLFLIRTRLHQYLDNPIIREFFSPCVLTPVSVKSAHNVTRTIKQDHEFLVIGQCYAENPGFVLTAISTSSGVILNIYDGTDHIKIVPDNDGGAIYNSTERLSLTRDFEWKTFNDKRFRLDKDAIYIFLGNILPFIQFTKDQILLFFPSYIQEFSCGMCTARDFKTPNLYEKI</sequence>
<evidence type="ECO:0000256" key="1">
    <source>
        <dbReference type="ARBA" id="ARBA00022729"/>
    </source>
</evidence>
<dbReference type="InterPro" id="IPR015255">
    <property type="entry name" value="Vitellinogen_open_b-sht"/>
</dbReference>
<evidence type="ECO:0000256" key="3">
    <source>
        <dbReference type="SAM" id="SignalP"/>
    </source>
</evidence>
<name>A0AA39FQP5_9HYME</name>
<gene>
    <name evidence="5" type="ORF">PV328_007031</name>
</gene>
<reference evidence="5" key="2">
    <citation type="submission" date="2023-03" db="EMBL/GenBank/DDBJ databases">
        <authorList>
            <person name="Inwood S.N."/>
            <person name="Skelly J.G."/>
            <person name="Guhlin J."/>
            <person name="Harrop T.W.R."/>
            <person name="Goldson S.G."/>
            <person name="Dearden P.K."/>
        </authorList>
    </citation>
    <scope>NUCLEOTIDE SEQUENCE</scope>
    <source>
        <strain evidence="5">Irish</strain>
        <tissue evidence="5">Whole body</tissue>
    </source>
</reference>
<dbReference type="InterPro" id="IPR015819">
    <property type="entry name" value="Lipid_transp_b-sht_shell"/>
</dbReference>
<reference evidence="5" key="1">
    <citation type="journal article" date="2023" name="bioRxiv">
        <title>Scaffold-level genome assemblies of two parasitoid biocontrol wasps reveal the parthenogenesis mechanism and an associated novel virus.</title>
        <authorList>
            <person name="Inwood S."/>
            <person name="Skelly J."/>
            <person name="Guhlin J."/>
            <person name="Harrop T."/>
            <person name="Goldson S."/>
            <person name="Dearden P."/>
        </authorList>
    </citation>
    <scope>NUCLEOTIDE SEQUENCE</scope>
    <source>
        <strain evidence="5">Irish</strain>
        <tissue evidence="5">Whole body</tissue>
    </source>
</reference>
<proteinExistence type="predicted"/>
<dbReference type="SMART" id="SM01169">
    <property type="entry name" value="DUF1943"/>
    <property type="match status" value="1"/>
</dbReference>
<comment type="caution">
    <text evidence="2">Lacks conserved residue(s) required for the propagation of feature annotation.</text>
</comment>
<dbReference type="Pfam" id="PF01347">
    <property type="entry name" value="Vitellogenin_N"/>
    <property type="match status" value="1"/>
</dbReference>
<organism evidence="5 6">
    <name type="scientific">Microctonus aethiopoides</name>
    <dbReference type="NCBI Taxonomy" id="144406"/>
    <lineage>
        <taxon>Eukaryota</taxon>
        <taxon>Metazoa</taxon>
        <taxon>Ecdysozoa</taxon>
        <taxon>Arthropoda</taxon>
        <taxon>Hexapoda</taxon>
        <taxon>Insecta</taxon>
        <taxon>Pterygota</taxon>
        <taxon>Neoptera</taxon>
        <taxon>Endopterygota</taxon>
        <taxon>Hymenoptera</taxon>
        <taxon>Apocrita</taxon>
        <taxon>Ichneumonoidea</taxon>
        <taxon>Braconidae</taxon>
        <taxon>Euphorinae</taxon>
        <taxon>Microctonus</taxon>
    </lineage>
</organism>